<comment type="caution">
    <text evidence="1">The sequence shown here is derived from an EMBL/GenBank/DDBJ whole genome shotgun (WGS) entry which is preliminary data.</text>
</comment>
<dbReference type="InterPro" id="IPR017523">
    <property type="entry name" value="Rv3268"/>
</dbReference>
<dbReference type="NCBIfam" id="TIGR03089">
    <property type="entry name" value="TIGR03089 family protein"/>
    <property type="match status" value="1"/>
</dbReference>
<dbReference type="SUPFAM" id="SSF56801">
    <property type="entry name" value="Acetyl-CoA synthetase-like"/>
    <property type="match status" value="1"/>
</dbReference>
<evidence type="ECO:0000313" key="1">
    <source>
        <dbReference type="EMBL" id="GIJ49429.1"/>
    </source>
</evidence>
<accession>A0A8J3YPL6</accession>
<dbReference type="Proteomes" id="UP000619260">
    <property type="component" value="Unassembled WGS sequence"/>
</dbReference>
<name>A0A8J3YPL6_9ACTN</name>
<protein>
    <recommendedName>
        <fullName evidence="3">AMP-dependent synthetase/ligase domain-containing protein</fullName>
    </recommendedName>
</protein>
<proteinExistence type="predicted"/>
<dbReference type="AlphaFoldDB" id="A0A8J3YPL6"/>
<organism evidence="1 2">
    <name type="scientific">Virgisporangium aliadipatigenens</name>
    <dbReference type="NCBI Taxonomy" id="741659"/>
    <lineage>
        <taxon>Bacteria</taxon>
        <taxon>Bacillati</taxon>
        <taxon>Actinomycetota</taxon>
        <taxon>Actinomycetes</taxon>
        <taxon>Micromonosporales</taxon>
        <taxon>Micromonosporaceae</taxon>
        <taxon>Virgisporangium</taxon>
    </lineage>
</organism>
<evidence type="ECO:0008006" key="3">
    <source>
        <dbReference type="Google" id="ProtNLM"/>
    </source>
</evidence>
<evidence type="ECO:0000313" key="2">
    <source>
        <dbReference type="Proteomes" id="UP000619260"/>
    </source>
</evidence>
<reference evidence="1" key="1">
    <citation type="submission" date="2021-01" db="EMBL/GenBank/DDBJ databases">
        <title>Whole genome shotgun sequence of Virgisporangium aliadipatigenens NBRC 105644.</title>
        <authorList>
            <person name="Komaki H."/>
            <person name="Tamura T."/>
        </authorList>
    </citation>
    <scope>NUCLEOTIDE SEQUENCE</scope>
    <source>
        <strain evidence="1">NBRC 105644</strain>
    </source>
</reference>
<gene>
    <name evidence="1" type="ORF">Val02_63150</name>
</gene>
<keyword evidence="2" id="KW-1185">Reference proteome</keyword>
<sequence length="243" mass="25838">MRDAPRCPVSWAGVSGAPVHSDQKQFTFCDDTTGERVALSAGELAGWAARVAGLLHEGCGLDASSRVGVLAPAHWQTAAIMLGAWSAGIPVSYHRWSTAGLEKAECDAVFVTRTRLDSWLEEVPPARHRFVLLGEAPAGYRDFLAEAQRFPDSLPAYATIGAADAAHPDGTTFRQFGAVARELADRLDLRAGDRVLVDAAEVEEPLRWLLAPLSVGASVVVVAGLDRSTVDVRAAAEGANRIL</sequence>
<dbReference type="InterPro" id="IPR042099">
    <property type="entry name" value="ANL_N_sf"/>
</dbReference>
<dbReference type="EMBL" id="BOPF01000028">
    <property type="protein sequence ID" value="GIJ49429.1"/>
    <property type="molecule type" value="Genomic_DNA"/>
</dbReference>
<dbReference type="Gene3D" id="3.40.50.12780">
    <property type="entry name" value="N-terminal domain of ligase-like"/>
    <property type="match status" value="1"/>
</dbReference>